<dbReference type="Proteomes" id="UP000289340">
    <property type="component" value="Chromosome 9"/>
</dbReference>
<dbReference type="EMBL" id="QZWG01000009">
    <property type="protein sequence ID" value="RZB92501.1"/>
    <property type="molecule type" value="Genomic_DNA"/>
</dbReference>
<reference evidence="1 2" key="1">
    <citation type="submission" date="2018-09" db="EMBL/GenBank/DDBJ databases">
        <title>A high-quality reference genome of wild soybean provides a powerful tool to mine soybean genomes.</title>
        <authorList>
            <person name="Xie M."/>
            <person name="Chung C.Y.L."/>
            <person name="Li M.-W."/>
            <person name="Wong F.-L."/>
            <person name="Chan T.-F."/>
            <person name="Lam H.-M."/>
        </authorList>
    </citation>
    <scope>NUCLEOTIDE SEQUENCE [LARGE SCALE GENOMIC DNA]</scope>
    <source>
        <strain evidence="2">cv. W05</strain>
        <tissue evidence="1">Hypocotyl of etiolated seedlings</tissue>
    </source>
</reference>
<name>A0A445J297_GLYSO</name>
<organism evidence="1 2">
    <name type="scientific">Glycine soja</name>
    <name type="common">Wild soybean</name>
    <dbReference type="NCBI Taxonomy" id="3848"/>
    <lineage>
        <taxon>Eukaryota</taxon>
        <taxon>Viridiplantae</taxon>
        <taxon>Streptophyta</taxon>
        <taxon>Embryophyta</taxon>
        <taxon>Tracheophyta</taxon>
        <taxon>Spermatophyta</taxon>
        <taxon>Magnoliopsida</taxon>
        <taxon>eudicotyledons</taxon>
        <taxon>Gunneridae</taxon>
        <taxon>Pentapetalae</taxon>
        <taxon>rosids</taxon>
        <taxon>fabids</taxon>
        <taxon>Fabales</taxon>
        <taxon>Fabaceae</taxon>
        <taxon>Papilionoideae</taxon>
        <taxon>50 kb inversion clade</taxon>
        <taxon>NPAAA clade</taxon>
        <taxon>indigoferoid/millettioid clade</taxon>
        <taxon>Phaseoleae</taxon>
        <taxon>Glycine</taxon>
        <taxon>Glycine subgen. Soja</taxon>
    </lineage>
</organism>
<evidence type="ECO:0000313" key="1">
    <source>
        <dbReference type="EMBL" id="RZB92501.1"/>
    </source>
</evidence>
<protein>
    <submittedName>
        <fullName evidence="1">Uncharacterized protein</fullName>
    </submittedName>
</protein>
<keyword evidence="2" id="KW-1185">Reference proteome</keyword>
<comment type="caution">
    <text evidence="1">The sequence shown here is derived from an EMBL/GenBank/DDBJ whole genome shotgun (WGS) entry which is preliminary data.</text>
</comment>
<accession>A0A445J297</accession>
<dbReference type="AlphaFoldDB" id="A0A445J297"/>
<proteinExistence type="predicted"/>
<gene>
    <name evidence="1" type="ORF">D0Y65_024464</name>
</gene>
<sequence length="139" mass="16218">MTKLRPPPNNIATPPPTRRSNKYFNVIDQDATNDAIVTDYEFLFMRVRCQGIKEDEKTRFIQRNIGINLKFDANNLRVLYSCLGMKDVVEVWIEFFGSPSTENYIEDMKAEQLEKLAKLEDWYDNVEEVALKISHLPKA</sequence>
<evidence type="ECO:0000313" key="2">
    <source>
        <dbReference type="Proteomes" id="UP000289340"/>
    </source>
</evidence>